<keyword evidence="1" id="KW-0812">Transmembrane</keyword>
<keyword evidence="1" id="KW-0472">Membrane</keyword>
<accession>A0AAN6WX04</accession>
<evidence type="ECO:0000313" key="2">
    <source>
        <dbReference type="EMBL" id="KAK4188042.1"/>
    </source>
</evidence>
<protein>
    <submittedName>
        <fullName evidence="2">Uncharacterized protein</fullName>
    </submittedName>
</protein>
<gene>
    <name evidence="2" type="ORF">QBC35DRAFT_213373</name>
</gene>
<dbReference type="EMBL" id="MU864393">
    <property type="protein sequence ID" value="KAK4188042.1"/>
    <property type="molecule type" value="Genomic_DNA"/>
</dbReference>
<dbReference type="AlphaFoldDB" id="A0AAN6WX04"/>
<evidence type="ECO:0000256" key="1">
    <source>
        <dbReference type="SAM" id="Phobius"/>
    </source>
</evidence>
<evidence type="ECO:0000313" key="3">
    <source>
        <dbReference type="Proteomes" id="UP001302126"/>
    </source>
</evidence>
<keyword evidence="1" id="KW-1133">Transmembrane helix</keyword>
<dbReference type="Proteomes" id="UP001302126">
    <property type="component" value="Unassembled WGS sequence"/>
</dbReference>
<feature type="transmembrane region" description="Helical" evidence="1">
    <location>
        <begin position="114"/>
        <end position="134"/>
    </location>
</feature>
<feature type="transmembrane region" description="Helical" evidence="1">
    <location>
        <begin position="175"/>
        <end position="208"/>
    </location>
</feature>
<keyword evidence="3" id="KW-1185">Reference proteome</keyword>
<proteinExistence type="predicted"/>
<organism evidence="2 3">
    <name type="scientific">Podospora australis</name>
    <dbReference type="NCBI Taxonomy" id="1536484"/>
    <lineage>
        <taxon>Eukaryota</taxon>
        <taxon>Fungi</taxon>
        <taxon>Dikarya</taxon>
        <taxon>Ascomycota</taxon>
        <taxon>Pezizomycotina</taxon>
        <taxon>Sordariomycetes</taxon>
        <taxon>Sordariomycetidae</taxon>
        <taxon>Sordariales</taxon>
        <taxon>Podosporaceae</taxon>
        <taxon>Podospora</taxon>
    </lineage>
</organism>
<reference evidence="2" key="2">
    <citation type="submission" date="2023-05" db="EMBL/GenBank/DDBJ databases">
        <authorList>
            <consortium name="Lawrence Berkeley National Laboratory"/>
            <person name="Steindorff A."/>
            <person name="Hensen N."/>
            <person name="Bonometti L."/>
            <person name="Westerberg I."/>
            <person name="Brannstrom I.O."/>
            <person name="Guillou S."/>
            <person name="Cros-Aarteil S."/>
            <person name="Calhoun S."/>
            <person name="Haridas S."/>
            <person name="Kuo A."/>
            <person name="Mondo S."/>
            <person name="Pangilinan J."/>
            <person name="Riley R."/>
            <person name="Labutti K."/>
            <person name="Andreopoulos B."/>
            <person name="Lipzen A."/>
            <person name="Chen C."/>
            <person name="Yanf M."/>
            <person name="Daum C."/>
            <person name="Ng V."/>
            <person name="Clum A."/>
            <person name="Ohm R."/>
            <person name="Martin F."/>
            <person name="Silar P."/>
            <person name="Natvig D."/>
            <person name="Lalanne C."/>
            <person name="Gautier V."/>
            <person name="Ament-Velasquez S.L."/>
            <person name="Kruys A."/>
            <person name="Hutchinson M.I."/>
            <person name="Powell A.J."/>
            <person name="Barry K."/>
            <person name="Miller A.N."/>
            <person name="Grigoriev I.V."/>
            <person name="Debuchy R."/>
            <person name="Gladieux P."/>
            <person name="Thoren M.H."/>
            <person name="Johannesson H."/>
        </authorList>
    </citation>
    <scope>NUCLEOTIDE SEQUENCE</scope>
    <source>
        <strain evidence="2">PSN309</strain>
    </source>
</reference>
<comment type="caution">
    <text evidence="2">The sequence shown here is derived from an EMBL/GenBank/DDBJ whole genome shotgun (WGS) entry which is preliminary data.</text>
</comment>
<reference evidence="2" key="1">
    <citation type="journal article" date="2023" name="Mol. Phylogenet. Evol.">
        <title>Genome-scale phylogeny and comparative genomics of the fungal order Sordariales.</title>
        <authorList>
            <person name="Hensen N."/>
            <person name="Bonometti L."/>
            <person name="Westerberg I."/>
            <person name="Brannstrom I.O."/>
            <person name="Guillou S."/>
            <person name="Cros-Aarteil S."/>
            <person name="Calhoun S."/>
            <person name="Haridas S."/>
            <person name="Kuo A."/>
            <person name="Mondo S."/>
            <person name="Pangilinan J."/>
            <person name="Riley R."/>
            <person name="LaButti K."/>
            <person name="Andreopoulos B."/>
            <person name="Lipzen A."/>
            <person name="Chen C."/>
            <person name="Yan M."/>
            <person name="Daum C."/>
            <person name="Ng V."/>
            <person name="Clum A."/>
            <person name="Steindorff A."/>
            <person name="Ohm R.A."/>
            <person name="Martin F."/>
            <person name="Silar P."/>
            <person name="Natvig D.O."/>
            <person name="Lalanne C."/>
            <person name="Gautier V."/>
            <person name="Ament-Velasquez S.L."/>
            <person name="Kruys A."/>
            <person name="Hutchinson M.I."/>
            <person name="Powell A.J."/>
            <person name="Barry K."/>
            <person name="Miller A.N."/>
            <person name="Grigoriev I.V."/>
            <person name="Debuchy R."/>
            <person name="Gladieux P."/>
            <person name="Hiltunen Thoren M."/>
            <person name="Johannesson H."/>
        </authorList>
    </citation>
    <scope>NUCLEOTIDE SEQUENCE</scope>
    <source>
        <strain evidence="2">PSN309</strain>
    </source>
</reference>
<name>A0AAN6WX04_9PEZI</name>
<sequence>MMGSWGVSGTDPEMVEKIVQNVTGVLEGKRVEIGIGVTTLKRRSMVTVNGLGGGGRGGTDGHGGERRRTVLPRKRWIEKGIEGRVVGTKLMESGKEKENTGRAHGTEQGGGSTMMIIMTVIVMWMIVGIMMMTIGRGGGGATVGIMKTETERGKGRRDIGTGIAMADDLLRLFTFYYHVFACLVFGFGCCCFQISLSCCFMISCYLMLATHTHFTLRL</sequence>